<evidence type="ECO:0000256" key="1">
    <source>
        <dbReference type="ARBA" id="ARBA00001968"/>
    </source>
</evidence>
<gene>
    <name evidence="4" type="ORF">TSAR_005894</name>
</gene>
<organism evidence="4 5">
    <name type="scientific">Trichomalopsis sarcophagae</name>
    <dbReference type="NCBI Taxonomy" id="543379"/>
    <lineage>
        <taxon>Eukaryota</taxon>
        <taxon>Metazoa</taxon>
        <taxon>Ecdysozoa</taxon>
        <taxon>Arthropoda</taxon>
        <taxon>Hexapoda</taxon>
        <taxon>Insecta</taxon>
        <taxon>Pterygota</taxon>
        <taxon>Neoptera</taxon>
        <taxon>Endopterygota</taxon>
        <taxon>Hymenoptera</taxon>
        <taxon>Apocrita</taxon>
        <taxon>Proctotrupomorpha</taxon>
        <taxon>Chalcidoidea</taxon>
        <taxon>Pteromalidae</taxon>
        <taxon>Pteromalinae</taxon>
        <taxon>Trichomalopsis</taxon>
    </lineage>
</organism>
<name>A0A232FLJ3_9HYME</name>
<evidence type="ECO:0000313" key="4">
    <source>
        <dbReference type="EMBL" id="OXU31380.1"/>
    </source>
</evidence>
<dbReference type="AlphaFoldDB" id="A0A232FLJ3"/>
<evidence type="ECO:0000256" key="2">
    <source>
        <dbReference type="ARBA" id="ARBA00022723"/>
    </source>
</evidence>
<feature type="domain" description="DDE Tnp4" evidence="3">
    <location>
        <begin position="155"/>
        <end position="233"/>
    </location>
</feature>
<evidence type="ECO:0000313" key="5">
    <source>
        <dbReference type="Proteomes" id="UP000215335"/>
    </source>
</evidence>
<sequence>MQIEKLEKMGTCLLVQQLLLRTVINIKKLKLLKKKMILRRWWVKPHLYPNVRNVAGAYELVFNHFKVRNCEEFYEFALGERLQKQICRRPPIPPEIRFAIILHYLGHGGSVSSEAMYFRVGKSTMYDIIAGTFIYRASVFAATDFSRKCLTNTNIRMPLILVGNEIFPLGHYLMKPFSRRCINSVTQRIFNYRLSRARFTIECAFGILCLKWRVLNRALNFKLETINNIIAACKEEEDDDYAQQIRGLPKDVPAMIRNRFAEYFVSDVRSIPWQYQYV</sequence>
<accession>A0A232FLJ3</accession>
<dbReference type="InterPro" id="IPR027806">
    <property type="entry name" value="HARBI1_dom"/>
</dbReference>
<reference evidence="4 5" key="1">
    <citation type="journal article" date="2017" name="Curr. Biol.">
        <title>The Evolution of Venom by Co-option of Single-Copy Genes.</title>
        <authorList>
            <person name="Martinson E.O."/>
            <person name="Mrinalini"/>
            <person name="Kelkar Y.D."/>
            <person name="Chang C.H."/>
            <person name="Werren J.H."/>
        </authorList>
    </citation>
    <scope>NUCLEOTIDE SEQUENCE [LARGE SCALE GENOMIC DNA]</scope>
    <source>
        <strain evidence="4 5">Alberta</strain>
        <tissue evidence="4">Whole body</tissue>
    </source>
</reference>
<dbReference type="Proteomes" id="UP000215335">
    <property type="component" value="Unassembled WGS sequence"/>
</dbReference>
<comment type="cofactor">
    <cofactor evidence="1">
        <name>a divalent metal cation</name>
        <dbReference type="ChEBI" id="CHEBI:60240"/>
    </cofactor>
</comment>
<dbReference type="GO" id="GO:0046872">
    <property type="term" value="F:metal ion binding"/>
    <property type="evidence" value="ECO:0007669"/>
    <property type="project" value="UniProtKB-KW"/>
</dbReference>
<dbReference type="EMBL" id="NNAY01000064">
    <property type="protein sequence ID" value="OXU31380.1"/>
    <property type="molecule type" value="Genomic_DNA"/>
</dbReference>
<keyword evidence="2" id="KW-0479">Metal-binding</keyword>
<dbReference type="STRING" id="543379.A0A232FLJ3"/>
<proteinExistence type="predicted"/>
<comment type="caution">
    <text evidence="4">The sequence shown here is derived from an EMBL/GenBank/DDBJ whole genome shotgun (WGS) entry which is preliminary data.</text>
</comment>
<evidence type="ECO:0000259" key="3">
    <source>
        <dbReference type="Pfam" id="PF13359"/>
    </source>
</evidence>
<keyword evidence="5" id="KW-1185">Reference proteome</keyword>
<protein>
    <recommendedName>
        <fullName evidence="3">DDE Tnp4 domain-containing protein</fullName>
    </recommendedName>
</protein>
<dbReference type="Pfam" id="PF13359">
    <property type="entry name" value="DDE_Tnp_4"/>
    <property type="match status" value="1"/>
</dbReference>